<dbReference type="RefSeq" id="WP_009577050.1">
    <property type="nucleotide sequence ID" value="NZ_AEIG01000103.1"/>
</dbReference>
<dbReference type="Proteomes" id="UP000005615">
    <property type="component" value="Unassembled WGS sequence"/>
</dbReference>
<evidence type="ECO:0000313" key="2">
    <source>
        <dbReference type="Proteomes" id="UP000005615"/>
    </source>
</evidence>
<gene>
    <name evidence="1" type="ORF">IMCC3088_56</name>
</gene>
<comment type="caution">
    <text evidence="1">The sequence shown here is derived from an EMBL/GenBank/DDBJ whole genome shotgun (WGS) entry which is preliminary data.</text>
</comment>
<dbReference type="STRING" id="2518989.IMCC3088_56"/>
<accession>F3L5C5</accession>
<protein>
    <submittedName>
        <fullName evidence="1">Uncharacterized protein</fullName>
    </submittedName>
</protein>
<keyword evidence="2" id="KW-1185">Reference proteome</keyword>
<dbReference type="OrthoDB" id="277390at2"/>
<evidence type="ECO:0000313" key="1">
    <source>
        <dbReference type="EMBL" id="EGG28486.1"/>
    </source>
</evidence>
<organism evidence="1 2">
    <name type="scientific">Aequoribacter fuscus</name>
    <dbReference type="NCBI Taxonomy" id="2518989"/>
    <lineage>
        <taxon>Bacteria</taxon>
        <taxon>Pseudomonadati</taxon>
        <taxon>Pseudomonadota</taxon>
        <taxon>Gammaproteobacteria</taxon>
        <taxon>Cellvibrionales</taxon>
        <taxon>Halieaceae</taxon>
        <taxon>Aequoribacter</taxon>
    </lineage>
</organism>
<dbReference type="Pfam" id="PF07209">
    <property type="entry name" value="DUF1415"/>
    <property type="match status" value="1"/>
</dbReference>
<name>F3L5C5_9GAMM</name>
<dbReference type="AlphaFoldDB" id="F3L5C5"/>
<dbReference type="eggNOG" id="COG3310">
    <property type="taxonomic scope" value="Bacteria"/>
</dbReference>
<dbReference type="EMBL" id="AEIG01000103">
    <property type="protein sequence ID" value="EGG28486.1"/>
    <property type="molecule type" value="Genomic_DNA"/>
</dbReference>
<reference evidence="1 2" key="1">
    <citation type="journal article" date="2011" name="J. Bacteriol.">
        <title>Genome sequence of strain IMCC3088, a proteorhodopsin-containing marine bacterium belonging to the OM60/NOR5 clade.</title>
        <authorList>
            <person name="Jang Y."/>
            <person name="Oh H.M."/>
            <person name="Kang I."/>
            <person name="Lee K."/>
            <person name="Yang S.J."/>
            <person name="Cho J.C."/>
        </authorList>
    </citation>
    <scope>NUCLEOTIDE SEQUENCE [LARGE SCALE GENOMIC DNA]</scope>
    <source>
        <strain evidence="1 2">IMCC3088</strain>
    </source>
</reference>
<proteinExistence type="predicted"/>
<sequence>MNTEVNEIQATKTWLEQFVIGLNLCPFAAKPFREDRIHYALEASAEPTQIAERLIDELERLQTSPEIETTLLIIPNALDDFDVYWDFVEVAESIIEPLGLMGIFQIASFHPKYCFEGVETDDPANRTNRSPYPMLHLLREQSLSEAIAAHPNVAGIPERNVAVLRGLKSKTGEAT</sequence>
<dbReference type="InterPro" id="IPR009858">
    <property type="entry name" value="DUF1415"/>
</dbReference>